<dbReference type="PANTHER" id="PTHR43800:SF1">
    <property type="entry name" value="PEPTIDYL-LYSINE N-ACETYLTRANSFERASE YJAB"/>
    <property type="match status" value="1"/>
</dbReference>
<evidence type="ECO:0000256" key="2">
    <source>
        <dbReference type="ARBA" id="ARBA00023315"/>
    </source>
</evidence>
<keyword evidence="1 4" id="KW-0808">Transferase</keyword>
<gene>
    <name evidence="4" type="primary">yjaB</name>
    <name evidence="4" type="ORF">CPPEL_07940</name>
</gene>
<dbReference type="SUPFAM" id="SSF55729">
    <property type="entry name" value="Acyl-CoA N-acyltransferases (Nat)"/>
    <property type="match status" value="1"/>
</dbReference>
<evidence type="ECO:0000256" key="1">
    <source>
        <dbReference type="ARBA" id="ARBA00022679"/>
    </source>
</evidence>
<dbReference type="InterPro" id="IPR016181">
    <property type="entry name" value="Acyl_CoA_acyltransferase"/>
</dbReference>
<dbReference type="EMBL" id="CP033898">
    <property type="protein sequence ID" value="AZA09696.1"/>
    <property type="molecule type" value="Genomic_DNA"/>
</dbReference>
<dbReference type="PROSITE" id="PS51186">
    <property type="entry name" value="GNAT"/>
    <property type="match status" value="1"/>
</dbReference>
<dbReference type="PANTHER" id="PTHR43800">
    <property type="entry name" value="PEPTIDYL-LYSINE N-ACETYLTRANSFERASE YJAB"/>
    <property type="match status" value="1"/>
</dbReference>
<keyword evidence="2 4" id="KW-0012">Acyltransferase</keyword>
<accession>A0A3G6IVM6</accession>
<dbReference type="Gene3D" id="3.40.630.30">
    <property type="match status" value="1"/>
</dbReference>
<dbReference type="Proteomes" id="UP000271426">
    <property type="component" value="Chromosome"/>
</dbReference>
<organism evidence="4 5">
    <name type="scientific">Corynebacterium pseudopelargi</name>
    <dbReference type="NCBI Taxonomy" id="2080757"/>
    <lineage>
        <taxon>Bacteria</taxon>
        <taxon>Bacillati</taxon>
        <taxon>Actinomycetota</taxon>
        <taxon>Actinomycetes</taxon>
        <taxon>Mycobacteriales</taxon>
        <taxon>Corynebacteriaceae</taxon>
        <taxon>Corynebacterium</taxon>
    </lineage>
</organism>
<dbReference type="InterPro" id="IPR000182">
    <property type="entry name" value="GNAT_dom"/>
</dbReference>
<evidence type="ECO:0000259" key="3">
    <source>
        <dbReference type="PROSITE" id="PS51186"/>
    </source>
</evidence>
<reference evidence="4 5" key="1">
    <citation type="submission" date="2018-11" db="EMBL/GenBank/DDBJ databases">
        <authorList>
            <person name="Kleinhagauer T."/>
            <person name="Glaeser S.P."/>
            <person name="Spergser J."/>
            <person name="Ruckert C."/>
            <person name="Kaempfer P."/>
            <person name="Busse H.-J."/>
        </authorList>
    </citation>
    <scope>NUCLEOTIDE SEQUENCE [LARGE SCALE GENOMIC DNA]</scope>
    <source>
        <strain evidence="4 5">812CH</strain>
    </source>
</reference>
<dbReference type="GO" id="GO:0016747">
    <property type="term" value="F:acyltransferase activity, transferring groups other than amino-acyl groups"/>
    <property type="evidence" value="ECO:0007669"/>
    <property type="project" value="InterPro"/>
</dbReference>
<feature type="domain" description="N-acetyltransferase" evidence="3">
    <location>
        <begin position="10"/>
        <end position="151"/>
    </location>
</feature>
<dbReference type="OrthoDB" id="9788300at2"/>
<dbReference type="Pfam" id="PF13673">
    <property type="entry name" value="Acetyltransf_10"/>
    <property type="match status" value="1"/>
</dbReference>
<dbReference type="EC" id="2.3.1.-" evidence="4"/>
<protein>
    <submittedName>
        <fullName evidence="4">Putative N-acetyltransferase YjaB</fullName>
        <ecNumber evidence="4">2.3.1.-</ecNumber>
    </submittedName>
</protein>
<evidence type="ECO:0000313" key="5">
    <source>
        <dbReference type="Proteomes" id="UP000271426"/>
    </source>
</evidence>
<dbReference type="KEGG" id="cpso:CPPEL_07940"/>
<dbReference type="AlphaFoldDB" id="A0A3G6IVM6"/>
<name>A0A3G6IVM6_9CORY</name>
<evidence type="ECO:0000313" key="4">
    <source>
        <dbReference type="EMBL" id="AZA09696.1"/>
    </source>
</evidence>
<proteinExistence type="predicted"/>
<dbReference type="CDD" id="cd04301">
    <property type="entry name" value="NAT_SF"/>
    <property type="match status" value="1"/>
</dbReference>
<sequence>MLEANHHHVVRIRPSEGPHEYQQLVHIWEASVRATHTFLSEQHFEEIRGHLAEGYFPQVELHVATIAGKPVGFSGTHGDSLEMLFIHPDWMRHGIGTRLLNHALERGITRLDVNEENPQAIAFYQRHGFSTTSRSETDEAGLPYPILHMVRS</sequence>
<keyword evidence="5" id="KW-1185">Reference proteome</keyword>